<evidence type="ECO:0000259" key="2">
    <source>
        <dbReference type="PROSITE" id="PS50097"/>
    </source>
</evidence>
<dbReference type="Pfam" id="PF00651">
    <property type="entry name" value="BTB"/>
    <property type="match status" value="1"/>
</dbReference>
<dbReference type="InterPro" id="IPR000210">
    <property type="entry name" value="BTB/POZ_dom"/>
</dbReference>
<feature type="region of interest" description="Disordered" evidence="1">
    <location>
        <begin position="1"/>
        <end position="20"/>
    </location>
</feature>
<proteinExistence type="predicted"/>
<feature type="domain" description="BTB" evidence="2">
    <location>
        <begin position="43"/>
        <end position="106"/>
    </location>
</feature>
<evidence type="ECO:0000313" key="3">
    <source>
        <dbReference type="EMBL" id="OCF33660.1"/>
    </source>
</evidence>
<accession>A0A1B9GRG7</accession>
<gene>
    <name evidence="3" type="ORF">I316_04734</name>
</gene>
<dbReference type="STRING" id="1296120.A0A1B9GRG7"/>
<dbReference type="CDD" id="cd18186">
    <property type="entry name" value="BTB_POZ_ZBTB_KLHL-like"/>
    <property type="match status" value="1"/>
</dbReference>
<keyword evidence="4" id="KW-1185">Reference proteome</keyword>
<organism evidence="3 4">
    <name type="scientific">Kwoniella heveanensis BCC8398</name>
    <dbReference type="NCBI Taxonomy" id="1296120"/>
    <lineage>
        <taxon>Eukaryota</taxon>
        <taxon>Fungi</taxon>
        <taxon>Dikarya</taxon>
        <taxon>Basidiomycota</taxon>
        <taxon>Agaricomycotina</taxon>
        <taxon>Tremellomycetes</taxon>
        <taxon>Tremellales</taxon>
        <taxon>Cryptococcaceae</taxon>
        <taxon>Kwoniella</taxon>
    </lineage>
</organism>
<name>A0A1B9GRG7_9TREE</name>
<dbReference type="SUPFAM" id="SSF54695">
    <property type="entry name" value="POZ domain"/>
    <property type="match status" value="1"/>
</dbReference>
<reference evidence="3 4" key="1">
    <citation type="submission" date="2013-07" db="EMBL/GenBank/DDBJ databases">
        <title>The Genome Sequence of Cryptococcus heveanensis BCC8398.</title>
        <authorList>
            <consortium name="The Broad Institute Genome Sequencing Platform"/>
            <person name="Cuomo C."/>
            <person name="Litvintseva A."/>
            <person name="Chen Y."/>
            <person name="Heitman J."/>
            <person name="Sun S."/>
            <person name="Springer D."/>
            <person name="Dromer F."/>
            <person name="Young S.K."/>
            <person name="Zeng Q."/>
            <person name="Gargeya S."/>
            <person name="Fitzgerald M."/>
            <person name="Abouelleil A."/>
            <person name="Alvarado L."/>
            <person name="Berlin A.M."/>
            <person name="Chapman S.B."/>
            <person name="Dewar J."/>
            <person name="Goldberg J."/>
            <person name="Griggs A."/>
            <person name="Gujja S."/>
            <person name="Hansen M."/>
            <person name="Howarth C."/>
            <person name="Imamovic A."/>
            <person name="Larimer J."/>
            <person name="McCowan C."/>
            <person name="Murphy C."/>
            <person name="Pearson M."/>
            <person name="Priest M."/>
            <person name="Roberts A."/>
            <person name="Saif S."/>
            <person name="Shea T."/>
            <person name="Sykes S."/>
            <person name="Wortman J."/>
            <person name="Nusbaum C."/>
            <person name="Birren B."/>
        </authorList>
    </citation>
    <scope>NUCLEOTIDE SEQUENCE [LARGE SCALE GENOMIC DNA]</scope>
    <source>
        <strain evidence="3 4">BCC8398</strain>
    </source>
</reference>
<protein>
    <recommendedName>
        <fullName evidence="2">BTB domain-containing protein</fullName>
    </recommendedName>
</protein>
<dbReference type="Gene3D" id="3.30.710.10">
    <property type="entry name" value="Potassium Channel Kv1.1, Chain A"/>
    <property type="match status" value="1"/>
</dbReference>
<dbReference type="AlphaFoldDB" id="A0A1B9GRG7"/>
<dbReference type="EMBL" id="KI669504">
    <property type="protein sequence ID" value="OCF33660.1"/>
    <property type="molecule type" value="Genomic_DNA"/>
</dbReference>
<dbReference type="PROSITE" id="PS50097">
    <property type="entry name" value="BTB"/>
    <property type="match status" value="1"/>
</dbReference>
<dbReference type="InterPro" id="IPR011333">
    <property type="entry name" value="SKP1/BTB/POZ_sf"/>
</dbReference>
<dbReference type="Proteomes" id="UP000092666">
    <property type="component" value="Unassembled WGS sequence"/>
</dbReference>
<sequence length="271" mass="30658">MSTPLIAPMTGSEEMQANTPRQKTYGSLPTINGCNEAYQHADADITLISSDGFHFKVHSYQLMASSPVFRGMIHAGALSQKQKEVTFTDERLERSRIVALFLDICYGKPLPPFPHYGPNTYDELEGSLCDLISFLQKYDCRPAIEHLRLYLGSWIKDVNSSPADSLVLAAKLEDQELAMLAIQETGLSEDLDNFGCSTELAYIDGSSNMDLSGMWYDRFIEIPDDYKYALLRGYRYERPFIDLDTTNWEAVAKEFGNVLTAIHNRKRPDKQ</sequence>
<evidence type="ECO:0000256" key="1">
    <source>
        <dbReference type="SAM" id="MobiDB-lite"/>
    </source>
</evidence>
<dbReference type="OrthoDB" id="2574774at2759"/>
<reference evidence="4" key="2">
    <citation type="submission" date="2013-12" db="EMBL/GenBank/DDBJ databases">
        <title>Evolution of pathogenesis and genome organization in the Tremellales.</title>
        <authorList>
            <person name="Cuomo C."/>
            <person name="Litvintseva A."/>
            <person name="Heitman J."/>
            <person name="Chen Y."/>
            <person name="Sun S."/>
            <person name="Springer D."/>
            <person name="Dromer F."/>
            <person name="Young S."/>
            <person name="Zeng Q."/>
            <person name="Chapman S."/>
            <person name="Gujja S."/>
            <person name="Saif S."/>
            <person name="Birren B."/>
        </authorList>
    </citation>
    <scope>NUCLEOTIDE SEQUENCE [LARGE SCALE GENOMIC DNA]</scope>
    <source>
        <strain evidence="4">BCC8398</strain>
    </source>
</reference>
<evidence type="ECO:0000313" key="4">
    <source>
        <dbReference type="Proteomes" id="UP000092666"/>
    </source>
</evidence>